<dbReference type="Pfam" id="PF00096">
    <property type="entry name" value="zf-C2H2"/>
    <property type="match status" value="1"/>
</dbReference>
<evidence type="ECO:0000313" key="17">
    <source>
        <dbReference type="Proteomes" id="UP000034805"/>
    </source>
</evidence>
<accession>A0A0P7WH12</accession>
<evidence type="ECO:0000256" key="3">
    <source>
        <dbReference type="ARBA" id="ARBA00022723"/>
    </source>
</evidence>
<evidence type="ECO:0000256" key="1">
    <source>
        <dbReference type="ARBA" id="ARBA00004123"/>
    </source>
</evidence>
<dbReference type="Pfam" id="PF22110">
    <property type="entry name" value="TFIIIA_zf-C2H2"/>
    <property type="match status" value="1"/>
</dbReference>
<dbReference type="PANTHER" id="PTHR46179:SF1">
    <property type="entry name" value="TRANSCRIPTION FACTOR IIIA"/>
    <property type="match status" value="1"/>
</dbReference>
<evidence type="ECO:0000259" key="15">
    <source>
        <dbReference type="PROSITE" id="PS50157"/>
    </source>
</evidence>
<proteinExistence type="predicted"/>
<keyword evidence="6" id="KW-0862">Zinc</keyword>
<feature type="domain" description="C2H2-type" evidence="15">
    <location>
        <begin position="264"/>
        <end position="294"/>
    </location>
</feature>
<evidence type="ECO:0000256" key="11">
    <source>
        <dbReference type="ARBA" id="ARBA00023242"/>
    </source>
</evidence>
<comment type="subcellular location">
    <subcellularLocation>
        <location evidence="1">Nucleus</location>
    </subcellularLocation>
</comment>
<evidence type="ECO:0000256" key="2">
    <source>
        <dbReference type="ARBA" id="ARBA00022517"/>
    </source>
</evidence>
<name>A0A0P7WH12_SCLFO</name>
<keyword evidence="3" id="KW-0479">Metal-binding</keyword>
<dbReference type="InterPro" id="IPR054599">
    <property type="entry name" value="TFIIIA_Zfn-C2H2"/>
</dbReference>
<keyword evidence="2" id="KW-0690">Ribosome biogenesis</keyword>
<feature type="domain" description="C2H2-type" evidence="15">
    <location>
        <begin position="295"/>
        <end position="324"/>
    </location>
</feature>
<dbReference type="PANTHER" id="PTHR46179">
    <property type="entry name" value="ZINC FINGER PROTEIN"/>
    <property type="match status" value="1"/>
</dbReference>
<feature type="domain" description="C2H2-type" evidence="15">
    <location>
        <begin position="117"/>
        <end position="147"/>
    </location>
</feature>
<evidence type="ECO:0000256" key="14">
    <source>
        <dbReference type="SAM" id="MobiDB-lite"/>
    </source>
</evidence>
<dbReference type="InterPro" id="IPR013087">
    <property type="entry name" value="Znf_C2H2_type"/>
</dbReference>
<evidence type="ECO:0000313" key="16">
    <source>
        <dbReference type="EMBL" id="KPP62810.1"/>
    </source>
</evidence>
<evidence type="ECO:0000256" key="12">
    <source>
        <dbReference type="ARBA" id="ARBA00040434"/>
    </source>
</evidence>
<dbReference type="FunFam" id="3.30.160.60:FF:001998">
    <property type="entry name" value="Transcription factor IIIA"/>
    <property type="match status" value="1"/>
</dbReference>
<keyword evidence="11" id="KW-0539">Nucleus</keyword>
<dbReference type="Proteomes" id="UP000034805">
    <property type="component" value="Unassembled WGS sequence"/>
</dbReference>
<dbReference type="GO" id="GO:0003723">
    <property type="term" value="F:RNA binding"/>
    <property type="evidence" value="ECO:0007669"/>
    <property type="project" value="UniProtKB-KW"/>
</dbReference>
<dbReference type="PROSITE" id="PS00028">
    <property type="entry name" value="ZINC_FINGER_C2H2_1"/>
    <property type="match status" value="8"/>
</dbReference>
<protein>
    <recommendedName>
        <fullName evidence="12">Transcription factor IIIA</fullName>
    </recommendedName>
</protein>
<keyword evidence="10" id="KW-0804">Transcription</keyword>
<feature type="region of interest" description="Disordered" evidence="14">
    <location>
        <begin position="315"/>
        <end position="350"/>
    </location>
</feature>
<reference evidence="16 17" key="1">
    <citation type="submission" date="2015-08" db="EMBL/GenBank/DDBJ databases">
        <title>The genome of the Asian arowana (Scleropages formosus).</title>
        <authorList>
            <person name="Tan M.H."/>
            <person name="Gan H.M."/>
            <person name="Croft L.J."/>
            <person name="Austin C.M."/>
        </authorList>
    </citation>
    <scope>NUCLEOTIDE SEQUENCE [LARGE SCALE GENOMIC DNA]</scope>
    <source>
        <strain evidence="16">Aro1</strain>
    </source>
</reference>
<dbReference type="AlphaFoldDB" id="A0A0P7WH12"/>
<keyword evidence="9" id="KW-0238">DNA-binding</keyword>
<comment type="caution">
    <text evidence="16">The sequence shown here is derived from an EMBL/GenBank/DDBJ whole genome shotgun (WGS) entry which is preliminary data.</text>
</comment>
<dbReference type="SMART" id="SM00355">
    <property type="entry name" value="ZnF_C2H2"/>
    <property type="match status" value="9"/>
</dbReference>
<keyword evidence="7" id="KW-0694">RNA-binding</keyword>
<dbReference type="InterPro" id="IPR036236">
    <property type="entry name" value="Znf_C2H2_sf"/>
</dbReference>
<feature type="domain" description="C2H2-type" evidence="15">
    <location>
        <begin position="87"/>
        <end position="116"/>
    </location>
</feature>
<dbReference type="FunFam" id="3.30.160.60:FF:000125">
    <property type="entry name" value="Putative zinc finger protein 143"/>
    <property type="match status" value="1"/>
</dbReference>
<gene>
    <name evidence="16" type="ORF">Z043_118986</name>
</gene>
<organism evidence="16 17">
    <name type="scientific">Scleropages formosus</name>
    <name type="common">Asian bonytongue</name>
    <name type="synonym">Osteoglossum formosum</name>
    <dbReference type="NCBI Taxonomy" id="113540"/>
    <lineage>
        <taxon>Eukaryota</taxon>
        <taxon>Metazoa</taxon>
        <taxon>Chordata</taxon>
        <taxon>Craniata</taxon>
        <taxon>Vertebrata</taxon>
        <taxon>Euteleostomi</taxon>
        <taxon>Actinopterygii</taxon>
        <taxon>Neopterygii</taxon>
        <taxon>Teleostei</taxon>
        <taxon>Osteoglossocephala</taxon>
        <taxon>Osteoglossomorpha</taxon>
        <taxon>Osteoglossiformes</taxon>
        <taxon>Osteoglossidae</taxon>
        <taxon>Scleropages</taxon>
    </lineage>
</organism>
<feature type="domain" description="C2H2-type" evidence="15">
    <location>
        <begin position="149"/>
        <end position="178"/>
    </location>
</feature>
<evidence type="ECO:0000256" key="6">
    <source>
        <dbReference type="ARBA" id="ARBA00022833"/>
    </source>
</evidence>
<evidence type="ECO:0000256" key="13">
    <source>
        <dbReference type="PROSITE-ProRule" id="PRU00042"/>
    </source>
</evidence>
<evidence type="ECO:0000256" key="9">
    <source>
        <dbReference type="ARBA" id="ARBA00023125"/>
    </source>
</evidence>
<dbReference type="SUPFAM" id="SSF57667">
    <property type="entry name" value="beta-beta-alpha zinc fingers"/>
    <property type="match status" value="5"/>
</dbReference>
<sequence>VVSPKRDIDDSNMAAAAAVQAPAPPLAAIARGSQSPSVRPLPVLVMGERLQDSHRLFICSFPDCGAAYNKSWKLDAHMCKHTGLRPFGCASKGCDKRFCTKYHLNRHALSHSGERPYRCTADGCSEAFTTSSNMKKHVARRHNNKEKLYVCDYEGCGREFKKHNQLKSHEFEHTNVLPYECNFEGCGRRFPVPSKLKRHEKVHKGYSCTEDGCSFQGKTWTEYQKHRKDQHQVQLQCPTCTKLFWNVWNFQQHQYVHQKERPVFCCPREGCQRTYTTAFNLQSHILSFHEELRPFSCSHPGCDKTFAMKQSLQRHSVVHDPEKKQQKKSRPKRSLASRLSGYQPKRSIPSEQSKLAVLLQDATLREANGAMALGD</sequence>
<dbReference type="GO" id="GO:0005634">
    <property type="term" value="C:nucleus"/>
    <property type="evidence" value="ECO:0007669"/>
    <property type="project" value="UniProtKB-SubCell"/>
</dbReference>
<dbReference type="GO" id="GO:0003677">
    <property type="term" value="F:DNA binding"/>
    <property type="evidence" value="ECO:0007669"/>
    <property type="project" value="UniProtKB-KW"/>
</dbReference>
<dbReference type="GO" id="GO:0008270">
    <property type="term" value="F:zinc ion binding"/>
    <property type="evidence" value="ECO:0007669"/>
    <property type="project" value="UniProtKB-KW"/>
</dbReference>
<dbReference type="PROSITE" id="PS50157">
    <property type="entry name" value="ZINC_FINGER_C2H2_2"/>
    <property type="match status" value="8"/>
</dbReference>
<evidence type="ECO:0000256" key="7">
    <source>
        <dbReference type="ARBA" id="ARBA00022884"/>
    </source>
</evidence>
<feature type="domain" description="C2H2-type" evidence="15">
    <location>
        <begin position="235"/>
        <end position="262"/>
    </location>
</feature>
<feature type="compositionally biased region" description="Basic residues" evidence="14">
    <location>
        <begin position="325"/>
        <end position="335"/>
    </location>
</feature>
<evidence type="ECO:0000256" key="10">
    <source>
        <dbReference type="ARBA" id="ARBA00023163"/>
    </source>
</evidence>
<dbReference type="FunFam" id="3.30.160.60:FF:000072">
    <property type="entry name" value="zinc finger protein 143 isoform X1"/>
    <property type="match status" value="1"/>
</dbReference>
<dbReference type="GO" id="GO:0042254">
    <property type="term" value="P:ribosome biogenesis"/>
    <property type="evidence" value="ECO:0007669"/>
    <property type="project" value="UniProtKB-KW"/>
</dbReference>
<keyword evidence="4" id="KW-0677">Repeat</keyword>
<evidence type="ECO:0000256" key="5">
    <source>
        <dbReference type="ARBA" id="ARBA00022771"/>
    </source>
</evidence>
<evidence type="ECO:0000256" key="8">
    <source>
        <dbReference type="ARBA" id="ARBA00023015"/>
    </source>
</evidence>
<feature type="domain" description="C2H2-type" evidence="15">
    <location>
        <begin position="179"/>
        <end position="205"/>
    </location>
</feature>
<dbReference type="EMBL" id="JARO02008370">
    <property type="protein sequence ID" value="KPP62810.1"/>
    <property type="molecule type" value="Genomic_DNA"/>
</dbReference>
<feature type="non-terminal residue" evidence="16">
    <location>
        <position position="1"/>
    </location>
</feature>
<dbReference type="InterPro" id="IPR051061">
    <property type="entry name" value="Zinc_finger_trans_reg"/>
</dbReference>
<dbReference type="STRING" id="113540.ENSSFOP00015040286"/>
<keyword evidence="5 13" id="KW-0863">Zinc-finger</keyword>
<evidence type="ECO:0000256" key="4">
    <source>
        <dbReference type="ARBA" id="ARBA00022737"/>
    </source>
</evidence>
<keyword evidence="8" id="KW-0805">Transcription regulation</keyword>
<dbReference type="FunFam" id="3.30.160.60:FF:001102">
    <property type="entry name" value="Transcription factor IIIA"/>
    <property type="match status" value="1"/>
</dbReference>
<feature type="domain" description="C2H2-type" evidence="15">
    <location>
        <begin position="57"/>
        <end position="86"/>
    </location>
</feature>
<dbReference type="Gene3D" id="3.30.160.60">
    <property type="entry name" value="Classic Zinc Finger"/>
    <property type="match status" value="8"/>
</dbReference>